<evidence type="ECO:0000256" key="1">
    <source>
        <dbReference type="ARBA" id="ARBA00022679"/>
    </source>
</evidence>
<dbReference type="Gene3D" id="3.30.450.40">
    <property type="match status" value="1"/>
</dbReference>
<evidence type="ECO:0000259" key="5">
    <source>
        <dbReference type="PROSITE" id="PS50921"/>
    </source>
</evidence>
<dbReference type="Pfam" id="PF03861">
    <property type="entry name" value="ANTAR"/>
    <property type="match status" value="1"/>
</dbReference>
<dbReference type="Pfam" id="PF13185">
    <property type="entry name" value="GAF_2"/>
    <property type="match status" value="1"/>
</dbReference>
<comment type="caution">
    <text evidence="6">The sequence shown here is derived from an EMBL/GenBank/DDBJ whole genome shotgun (WGS) entry which is preliminary data.</text>
</comment>
<sequence>MTELVAEAARRLQAAPDAESTMRTAVELAQRDIEGVDAAALSVIRARRRIETPAATSRAARSCDELQYDLGEGPCLDAVWEAEVVDVPDLSDEPRWPRWAPRVVDEAGFRSMTCYRLFLADQTVGALNLYSRAPDGFSAVERDHGIAIAAHIAVAVRDAQQIDQLQAALDSRTVIGQATGIIMERSDLDAFQAFVVLTNVASDLDRKVRSVAEEFVVTRRLPGTPEGVGRPPRAPYDG</sequence>
<dbReference type="Proteomes" id="UP000473325">
    <property type="component" value="Unassembled WGS sequence"/>
</dbReference>
<dbReference type="SMART" id="SM00065">
    <property type="entry name" value="GAF"/>
    <property type="match status" value="1"/>
</dbReference>
<dbReference type="Gene3D" id="1.10.10.10">
    <property type="entry name" value="Winged helix-like DNA-binding domain superfamily/Winged helix DNA-binding domain"/>
    <property type="match status" value="1"/>
</dbReference>
<proteinExistence type="predicted"/>
<evidence type="ECO:0000313" key="7">
    <source>
        <dbReference type="Proteomes" id="UP000473325"/>
    </source>
</evidence>
<keyword evidence="3" id="KW-0805">Transcription regulation</keyword>
<evidence type="ECO:0000256" key="3">
    <source>
        <dbReference type="ARBA" id="ARBA00023015"/>
    </source>
</evidence>
<keyword evidence="2" id="KW-0418">Kinase</keyword>
<reference evidence="6 7" key="1">
    <citation type="submission" date="2019-12" db="EMBL/GenBank/DDBJ databases">
        <authorList>
            <person name="Kun Z."/>
        </authorList>
    </citation>
    <scope>NUCLEOTIDE SEQUENCE [LARGE SCALE GENOMIC DNA]</scope>
    <source>
        <strain evidence="6 7">YIM 123512</strain>
    </source>
</reference>
<dbReference type="InterPro" id="IPR036388">
    <property type="entry name" value="WH-like_DNA-bd_sf"/>
</dbReference>
<evidence type="ECO:0000256" key="4">
    <source>
        <dbReference type="ARBA" id="ARBA00023163"/>
    </source>
</evidence>
<dbReference type="InterPro" id="IPR005561">
    <property type="entry name" value="ANTAR"/>
</dbReference>
<dbReference type="GO" id="GO:0003723">
    <property type="term" value="F:RNA binding"/>
    <property type="evidence" value="ECO:0007669"/>
    <property type="project" value="InterPro"/>
</dbReference>
<dbReference type="AlphaFoldDB" id="A0A6L7F440"/>
<evidence type="ECO:0000313" key="6">
    <source>
        <dbReference type="EMBL" id="MXG91992.1"/>
    </source>
</evidence>
<dbReference type="SUPFAM" id="SSF52172">
    <property type="entry name" value="CheY-like"/>
    <property type="match status" value="1"/>
</dbReference>
<dbReference type="RefSeq" id="WP_160879922.1">
    <property type="nucleotide sequence ID" value="NZ_WUEK01000016.1"/>
</dbReference>
<keyword evidence="4" id="KW-0804">Transcription</keyword>
<dbReference type="EMBL" id="WUEK01000016">
    <property type="protein sequence ID" value="MXG91992.1"/>
    <property type="molecule type" value="Genomic_DNA"/>
</dbReference>
<dbReference type="SUPFAM" id="SSF55781">
    <property type="entry name" value="GAF domain-like"/>
    <property type="match status" value="1"/>
</dbReference>
<feature type="domain" description="ANTAR" evidence="5">
    <location>
        <begin position="155"/>
        <end position="216"/>
    </location>
</feature>
<dbReference type="InterPro" id="IPR011006">
    <property type="entry name" value="CheY-like_superfamily"/>
</dbReference>
<dbReference type="PIRSF" id="PIRSF036625">
    <property type="entry name" value="GAF_ANTAR"/>
    <property type="match status" value="1"/>
</dbReference>
<dbReference type="InterPro" id="IPR003018">
    <property type="entry name" value="GAF"/>
</dbReference>
<dbReference type="InterPro" id="IPR029016">
    <property type="entry name" value="GAF-like_dom_sf"/>
</dbReference>
<accession>A0A6L7F440</accession>
<organism evidence="6 7">
    <name type="scientific">Nocardioides flavescens</name>
    <dbReference type="NCBI Taxonomy" id="2691959"/>
    <lineage>
        <taxon>Bacteria</taxon>
        <taxon>Bacillati</taxon>
        <taxon>Actinomycetota</taxon>
        <taxon>Actinomycetes</taxon>
        <taxon>Propionibacteriales</taxon>
        <taxon>Nocardioidaceae</taxon>
        <taxon>Nocardioides</taxon>
    </lineage>
</organism>
<gene>
    <name evidence="6" type="ORF">GRQ65_20830</name>
</gene>
<dbReference type="SMART" id="SM01012">
    <property type="entry name" value="ANTAR"/>
    <property type="match status" value="1"/>
</dbReference>
<keyword evidence="1" id="KW-0808">Transferase</keyword>
<dbReference type="PROSITE" id="PS50921">
    <property type="entry name" value="ANTAR"/>
    <property type="match status" value="1"/>
</dbReference>
<keyword evidence="7" id="KW-1185">Reference proteome</keyword>
<protein>
    <submittedName>
        <fullName evidence="6">ANTAR domain-containing protein</fullName>
    </submittedName>
</protein>
<evidence type="ECO:0000256" key="2">
    <source>
        <dbReference type="ARBA" id="ARBA00022777"/>
    </source>
</evidence>
<name>A0A6L7F440_9ACTN</name>
<dbReference type="InterPro" id="IPR012074">
    <property type="entry name" value="GAF_ANTAR"/>
</dbReference>
<dbReference type="GO" id="GO:0016301">
    <property type="term" value="F:kinase activity"/>
    <property type="evidence" value="ECO:0007669"/>
    <property type="project" value="UniProtKB-KW"/>
</dbReference>